<comment type="function">
    <text evidence="8">Catalyzes the first step in the biosynthesis of NAD from nicotinic acid, the ATP-dependent synthesis of beta-nicotinate D-ribonucleotide from nicotinate and 5-phospho-D-ribose 1-phosphate. Helps prevent cellular oxidative stress via its role in NAD biosynthesis.</text>
</comment>
<evidence type="ECO:0000259" key="11">
    <source>
        <dbReference type="Pfam" id="PF17767"/>
    </source>
</evidence>
<feature type="domain" description="Nicotinate phosphoribosyltransferase N-terminal" evidence="11">
    <location>
        <begin position="119"/>
        <end position="222"/>
    </location>
</feature>
<evidence type="ECO:0000313" key="13">
    <source>
        <dbReference type="EMBL" id="GJN22733.1"/>
    </source>
</evidence>
<organism evidence="13 14">
    <name type="scientific">Eleusine coracana subsp. coracana</name>
    <dbReference type="NCBI Taxonomy" id="191504"/>
    <lineage>
        <taxon>Eukaryota</taxon>
        <taxon>Viridiplantae</taxon>
        <taxon>Streptophyta</taxon>
        <taxon>Embryophyta</taxon>
        <taxon>Tracheophyta</taxon>
        <taxon>Spermatophyta</taxon>
        <taxon>Magnoliopsida</taxon>
        <taxon>Liliopsida</taxon>
        <taxon>Poales</taxon>
        <taxon>Poaceae</taxon>
        <taxon>PACMAD clade</taxon>
        <taxon>Chloridoideae</taxon>
        <taxon>Cynodonteae</taxon>
        <taxon>Eleusininae</taxon>
        <taxon>Eleusine</taxon>
    </lineage>
</organism>
<dbReference type="EMBL" id="BQKI01000076">
    <property type="protein sequence ID" value="GJN22733.1"/>
    <property type="molecule type" value="Genomic_DNA"/>
</dbReference>
<feature type="domain" description="Nicotinate phosphoribosyltransferase C-terminal" evidence="12">
    <location>
        <begin position="467"/>
        <end position="570"/>
    </location>
</feature>
<proteinExistence type="inferred from homology"/>
<comment type="similarity">
    <text evidence="2">Belongs to the NAPRTase family.</text>
</comment>
<dbReference type="PANTHER" id="PTHR11098">
    <property type="entry name" value="NICOTINATE PHOSPHORIBOSYLTRANSFERASE"/>
    <property type="match status" value="1"/>
</dbReference>
<dbReference type="GO" id="GO:0004516">
    <property type="term" value="F:nicotinate phosphoribosyltransferase activity"/>
    <property type="evidence" value="ECO:0007669"/>
    <property type="project" value="UniProtKB-EC"/>
</dbReference>
<evidence type="ECO:0000259" key="12">
    <source>
        <dbReference type="Pfam" id="PF17956"/>
    </source>
</evidence>
<evidence type="ECO:0000256" key="4">
    <source>
        <dbReference type="ARBA" id="ARBA00022553"/>
    </source>
</evidence>
<dbReference type="Pfam" id="PF17767">
    <property type="entry name" value="NAPRTase_N"/>
    <property type="match status" value="1"/>
</dbReference>
<dbReference type="InterPro" id="IPR006405">
    <property type="entry name" value="Nic_PRibTrfase_pncB"/>
</dbReference>
<dbReference type="Pfam" id="PF17956">
    <property type="entry name" value="NAPRTase_C"/>
    <property type="match status" value="1"/>
</dbReference>
<dbReference type="GO" id="GO:0034355">
    <property type="term" value="P:NAD+ biosynthetic process via the salvage pathway"/>
    <property type="evidence" value="ECO:0007669"/>
    <property type="project" value="TreeGrafter"/>
</dbReference>
<dbReference type="GO" id="GO:0016740">
    <property type="term" value="F:transferase activity"/>
    <property type="evidence" value="ECO:0007669"/>
    <property type="project" value="UniProtKB-KW"/>
</dbReference>
<dbReference type="PANTHER" id="PTHR11098:SF1">
    <property type="entry name" value="NICOTINATE PHOSPHORIBOSYLTRANSFERASE"/>
    <property type="match status" value="1"/>
</dbReference>
<evidence type="ECO:0000259" key="10">
    <source>
        <dbReference type="Pfam" id="PF04095"/>
    </source>
</evidence>
<dbReference type="InterPro" id="IPR040727">
    <property type="entry name" value="NAPRTase_N"/>
</dbReference>
<reference evidence="13" key="2">
    <citation type="submission" date="2021-12" db="EMBL/GenBank/DDBJ databases">
        <title>Resequencing data analysis of finger millet.</title>
        <authorList>
            <person name="Hatakeyama M."/>
            <person name="Aluri S."/>
            <person name="Balachadran M.T."/>
            <person name="Sivarajan S.R."/>
            <person name="Poveda L."/>
            <person name="Shimizu-Inatsugi R."/>
            <person name="Schlapbach R."/>
            <person name="Sreeman S.M."/>
            <person name="Shimizu K.K."/>
        </authorList>
    </citation>
    <scope>NUCLEOTIDE SEQUENCE</scope>
</reference>
<dbReference type="GO" id="GO:0005829">
    <property type="term" value="C:cytosol"/>
    <property type="evidence" value="ECO:0007669"/>
    <property type="project" value="TreeGrafter"/>
</dbReference>
<dbReference type="InterPro" id="IPR007229">
    <property type="entry name" value="Nic_PRibTrfase-Fam"/>
</dbReference>
<evidence type="ECO:0000256" key="8">
    <source>
        <dbReference type="ARBA" id="ARBA00023426"/>
    </source>
</evidence>
<gene>
    <name evidence="13" type="primary">gb10328</name>
    <name evidence="13" type="ORF">PR202_gb10328</name>
</gene>
<keyword evidence="14" id="KW-1185">Reference proteome</keyword>
<dbReference type="SUPFAM" id="SSF54675">
    <property type="entry name" value="Nicotinate/Quinolinate PRTase N-terminal domain-like"/>
    <property type="match status" value="1"/>
</dbReference>
<evidence type="ECO:0000256" key="3">
    <source>
        <dbReference type="ARBA" id="ARBA00013236"/>
    </source>
</evidence>
<accession>A0AAV5EK82</accession>
<comment type="catalytic activity">
    <reaction evidence="9">
        <text>5-phospho-alpha-D-ribose 1-diphosphate + nicotinate + ATP + H2O = nicotinate beta-D-ribonucleotide + ADP + phosphate + diphosphate</text>
        <dbReference type="Rhea" id="RHEA:36163"/>
        <dbReference type="ChEBI" id="CHEBI:15377"/>
        <dbReference type="ChEBI" id="CHEBI:30616"/>
        <dbReference type="ChEBI" id="CHEBI:32544"/>
        <dbReference type="ChEBI" id="CHEBI:33019"/>
        <dbReference type="ChEBI" id="CHEBI:43474"/>
        <dbReference type="ChEBI" id="CHEBI:57502"/>
        <dbReference type="ChEBI" id="CHEBI:58017"/>
        <dbReference type="ChEBI" id="CHEBI:456216"/>
        <dbReference type="EC" id="6.3.4.21"/>
    </reaction>
</comment>
<evidence type="ECO:0000256" key="6">
    <source>
        <dbReference type="ARBA" id="ARBA00022642"/>
    </source>
</evidence>
<keyword evidence="4" id="KW-0597">Phosphoprotein</keyword>
<reference evidence="13" key="1">
    <citation type="journal article" date="2018" name="DNA Res.">
        <title>Multiple hybrid de novo genome assembly of finger millet, an orphan allotetraploid crop.</title>
        <authorList>
            <person name="Hatakeyama M."/>
            <person name="Aluri S."/>
            <person name="Balachadran M.T."/>
            <person name="Sivarajan S.R."/>
            <person name="Patrignani A."/>
            <person name="Gruter S."/>
            <person name="Poveda L."/>
            <person name="Shimizu-Inatsugi R."/>
            <person name="Baeten J."/>
            <person name="Francoijs K.J."/>
            <person name="Nataraja K.N."/>
            <person name="Reddy Y.A.N."/>
            <person name="Phadnis S."/>
            <person name="Ravikumar R.L."/>
            <person name="Schlapbach R."/>
            <person name="Sreeman S.M."/>
            <person name="Shimizu K.K."/>
        </authorList>
    </citation>
    <scope>NUCLEOTIDE SEQUENCE</scope>
</reference>
<evidence type="ECO:0000256" key="1">
    <source>
        <dbReference type="ARBA" id="ARBA00004952"/>
    </source>
</evidence>
<evidence type="ECO:0000256" key="2">
    <source>
        <dbReference type="ARBA" id="ARBA00010897"/>
    </source>
</evidence>
<comment type="pathway">
    <text evidence="1">Cofactor biosynthesis; NAD(+) biosynthesis; nicotinate D-ribonucleotide from nicotinate: step 1/1.</text>
</comment>
<keyword evidence="5" id="KW-0436">Ligase</keyword>
<dbReference type="Gene3D" id="3.20.20.70">
    <property type="entry name" value="Aldolase class I"/>
    <property type="match status" value="1"/>
</dbReference>
<name>A0AAV5EK82_ELECO</name>
<dbReference type="InterPro" id="IPR013785">
    <property type="entry name" value="Aldolase_TIM"/>
</dbReference>
<dbReference type="NCBIfam" id="TIGR01513">
    <property type="entry name" value="NAPRTase_put"/>
    <property type="match status" value="1"/>
</dbReference>
<dbReference type="InterPro" id="IPR041525">
    <property type="entry name" value="N/Namide_PRibTrfase"/>
</dbReference>
<dbReference type="Proteomes" id="UP001054889">
    <property type="component" value="Unassembled WGS sequence"/>
</dbReference>
<keyword evidence="7" id="KW-0808">Transferase</keyword>
<feature type="domain" description="Nicotinate/nicotinamide phosphoribosyltransferase" evidence="10">
    <location>
        <begin position="245"/>
        <end position="461"/>
    </location>
</feature>
<comment type="caution">
    <text evidence="13">The sequence shown here is derived from an EMBL/GenBank/DDBJ whole genome shotgun (WGS) entry which is preliminary data.</text>
</comment>
<dbReference type="InterPro" id="IPR041619">
    <property type="entry name" value="NAPRTase_C"/>
</dbReference>
<evidence type="ECO:0000256" key="5">
    <source>
        <dbReference type="ARBA" id="ARBA00022598"/>
    </source>
</evidence>
<dbReference type="EC" id="6.3.4.21" evidence="3"/>
<evidence type="ECO:0000256" key="9">
    <source>
        <dbReference type="ARBA" id="ARBA00048668"/>
    </source>
</evidence>
<evidence type="ECO:0000256" key="7">
    <source>
        <dbReference type="ARBA" id="ARBA00022679"/>
    </source>
</evidence>
<dbReference type="InterPro" id="IPR036068">
    <property type="entry name" value="Nicotinate_pribotase-like_C"/>
</dbReference>
<dbReference type="AlphaFoldDB" id="A0AAV5EK82"/>
<evidence type="ECO:0000313" key="14">
    <source>
        <dbReference type="Proteomes" id="UP001054889"/>
    </source>
</evidence>
<dbReference type="CDD" id="cd01570">
    <property type="entry name" value="NAPRTase_A"/>
    <property type="match status" value="1"/>
</dbReference>
<dbReference type="SUPFAM" id="SSF51690">
    <property type="entry name" value="Nicotinate/Quinolinate PRTase C-terminal domain-like"/>
    <property type="match status" value="1"/>
</dbReference>
<dbReference type="Gene3D" id="3.20.140.10">
    <property type="entry name" value="nicotinate phosphoribosyltransferase"/>
    <property type="match status" value="2"/>
</dbReference>
<keyword evidence="6" id="KW-0662">Pyridine nucleotide biosynthesis</keyword>
<dbReference type="FunFam" id="3.20.20.70:FF:000113">
    <property type="entry name" value="Nicotinate phosphoribosyltransferase"/>
    <property type="match status" value="1"/>
</dbReference>
<protein>
    <recommendedName>
        <fullName evidence="3">nicotinate phosphoribosyltransferase</fullName>
        <ecNumber evidence="3">6.3.4.21</ecNumber>
    </recommendedName>
</protein>
<dbReference type="Pfam" id="PF04095">
    <property type="entry name" value="NAPRTase"/>
    <property type="match status" value="1"/>
</dbReference>
<dbReference type="FunFam" id="3.20.140.10:FF:000006">
    <property type="entry name" value="Nicotinate phosphoribosyltransferase"/>
    <property type="match status" value="1"/>
</dbReference>
<sequence length="624" mass="69936">MMDRQLGLCLGYMAIVHGKEKAPLLLGRGGSRRGGSRGMVWRGGEQQSGCRRGVVFPPVVASWGERRGGRTCLRHYVMRYYQKDLDIVWLHHCLFCLSVFKLSLALSYLSGLIMDLNGFSFDLYFRKSPFSGEFTIFGGLEECIRFIANFKITEDDIKFLRSVMPTCEDGFFEYLTSIDCSDVEVYAIPEGYVVFPKVPLMRIEGPVAVVQLLETPFLSLVNYASLVTTNAARHRFIAGKSKNLLEFGLRRAQGPDGGISASRYSYMGGFDATSNVAAGRLFGIPIRGTHSHAFVSSFMDSSSLRGTFGETSHSELAAFTSYALAFPNSFLALVDTYDVMRSGVPNFCAVALALNDMGYKAVGIRLDSGDLAYQSVETRKFFHAIEKEFGIVDFGKMSITASNDLNEETIDALNKQGHEVDAFGIGTYLVTCYAQAALGCVFKLVEINKQPRIKLSEDVTKVSIPCKKKCYRLYGKEGYPLVDIMTGEDEPSPKVGERLLCRHPFNESKRAYVVPQQVEELLKCYWPGNSGNQREELPSIHEIRVQCICHLERMRPDHMRRLNPTPYKVLILDLNVIYVTNTDNLFVTQVLFCAIARDQVSVSAKLYDFIHFLWLNEAPVGELQ</sequence>